<evidence type="ECO:0000313" key="4">
    <source>
        <dbReference type="EMBL" id="MBK1833929.1"/>
    </source>
</evidence>
<dbReference type="EMBL" id="JAENIO010000015">
    <property type="protein sequence ID" value="MBK1833929.1"/>
    <property type="molecule type" value="Genomic_DNA"/>
</dbReference>
<keyword evidence="2" id="KW-0812">Transmembrane</keyword>
<keyword evidence="2" id="KW-0472">Membrane</keyword>
<dbReference type="PANTHER" id="PTHR30203">
    <property type="entry name" value="OUTER MEMBRANE CATION EFFLUX PROTEIN"/>
    <property type="match status" value="1"/>
</dbReference>
<keyword evidence="2" id="KW-0449">Lipoprotein</keyword>
<organism evidence="4 5">
    <name type="scientific">Roseibacillus ishigakijimensis</name>
    <dbReference type="NCBI Taxonomy" id="454146"/>
    <lineage>
        <taxon>Bacteria</taxon>
        <taxon>Pseudomonadati</taxon>
        <taxon>Verrucomicrobiota</taxon>
        <taxon>Verrucomicrobiia</taxon>
        <taxon>Verrucomicrobiales</taxon>
        <taxon>Verrucomicrobiaceae</taxon>
        <taxon>Roseibacillus</taxon>
    </lineage>
</organism>
<dbReference type="Pfam" id="PF02321">
    <property type="entry name" value="OEP"/>
    <property type="match status" value="2"/>
</dbReference>
<dbReference type="NCBIfam" id="TIGR01845">
    <property type="entry name" value="outer_NodT"/>
    <property type="match status" value="1"/>
</dbReference>
<dbReference type="GO" id="GO:0015562">
    <property type="term" value="F:efflux transmembrane transporter activity"/>
    <property type="evidence" value="ECO:0007669"/>
    <property type="project" value="InterPro"/>
</dbReference>
<dbReference type="Gene3D" id="2.20.200.10">
    <property type="entry name" value="Outer membrane efflux proteins (OEP)"/>
    <property type="match status" value="1"/>
</dbReference>
<dbReference type="PROSITE" id="PS51257">
    <property type="entry name" value="PROKAR_LIPOPROTEIN"/>
    <property type="match status" value="1"/>
</dbReference>
<gene>
    <name evidence="4" type="ORF">JIN78_07650</name>
</gene>
<keyword evidence="2" id="KW-0564">Palmitate</keyword>
<proteinExistence type="inferred from homology"/>
<comment type="subcellular location">
    <subcellularLocation>
        <location evidence="2">Cell membrane</location>
        <topology evidence="2">Lipid-anchor</topology>
    </subcellularLocation>
</comment>
<comment type="caution">
    <text evidence="4">The sequence shown here is derived from an EMBL/GenBank/DDBJ whole genome shotgun (WGS) entry which is preliminary data.</text>
</comment>
<dbReference type="PANTHER" id="PTHR30203:SF29">
    <property type="entry name" value="PROTEIN CYAE"/>
    <property type="match status" value="1"/>
</dbReference>
<keyword evidence="2" id="KW-1134">Transmembrane beta strand</keyword>
<keyword evidence="5" id="KW-1185">Reference proteome</keyword>
<sequence>MKKVVIWSGLAGFLVLVAGCGVGSVPDSQMAAVTAMAPQSWVASGPGRAGVDEEWVRRFGDSRLEALVREAIAANPNLQSTREKVQRAVILAEASNAASLPQLNGTFNGNRNKQVFVGLPIPGSSGPLSSLSTNFGASLDVSWEPDIWGKVAAGQAADLARVGAEENAYRAARASLAGQVVKAWLALGEAQEQVALSQYTLGLRKKLETAVHERFANALSEDGGTAAQLRLARTEVANNEELIVSWQAEAERARRQLEILVGRYPAGQAGQGVTLPSLPTKPPVGLPSELLQRRPDVLEAERLFAAASKDREVAHWARFPSISLTSSAGRSSSQLEDLLKSDFGVWSLGGNLTAPILSGGQLRANYELSQSSERGALADLQSKVLAAFGEVEQALVADAFFDERLAAAERALAESEAADEAAVRDYADGLDNVLTVLEAQGQRTQIASQVVTLRRQRLENRVDLHLALGGDFKVRGK</sequence>
<dbReference type="SUPFAM" id="SSF56954">
    <property type="entry name" value="Outer membrane efflux proteins (OEP)"/>
    <property type="match status" value="1"/>
</dbReference>
<dbReference type="RefSeq" id="WP_200391362.1">
    <property type="nucleotide sequence ID" value="NZ_JAENIO010000015.1"/>
</dbReference>
<keyword evidence="3" id="KW-0175">Coiled coil</keyword>
<reference evidence="4" key="1">
    <citation type="submission" date="2021-01" db="EMBL/GenBank/DDBJ databases">
        <title>Modified the classification status of verrucomicrobia.</title>
        <authorList>
            <person name="Feng X."/>
        </authorList>
    </citation>
    <scope>NUCLEOTIDE SEQUENCE</scope>
    <source>
        <strain evidence="4">KCTC 12986</strain>
    </source>
</reference>
<evidence type="ECO:0000256" key="2">
    <source>
        <dbReference type="RuleBase" id="RU362097"/>
    </source>
</evidence>
<dbReference type="InterPro" id="IPR010131">
    <property type="entry name" value="MdtP/NodT-like"/>
</dbReference>
<dbReference type="Proteomes" id="UP000604083">
    <property type="component" value="Unassembled WGS sequence"/>
</dbReference>
<evidence type="ECO:0000256" key="1">
    <source>
        <dbReference type="ARBA" id="ARBA00007613"/>
    </source>
</evidence>
<accession>A0A934VKR7</accession>
<name>A0A934VKR7_9BACT</name>
<dbReference type="InterPro" id="IPR003423">
    <property type="entry name" value="OMP_efflux"/>
</dbReference>
<feature type="coiled-coil region" evidence="3">
    <location>
        <begin position="236"/>
        <end position="263"/>
    </location>
</feature>
<evidence type="ECO:0000256" key="3">
    <source>
        <dbReference type="SAM" id="Coils"/>
    </source>
</evidence>
<dbReference type="AlphaFoldDB" id="A0A934VKR7"/>
<protein>
    <submittedName>
        <fullName evidence="4">Efflux transporter outer membrane subunit</fullName>
    </submittedName>
</protein>
<evidence type="ECO:0000313" key="5">
    <source>
        <dbReference type="Proteomes" id="UP000604083"/>
    </source>
</evidence>
<dbReference type="GO" id="GO:0005886">
    <property type="term" value="C:plasma membrane"/>
    <property type="evidence" value="ECO:0007669"/>
    <property type="project" value="UniProtKB-SubCell"/>
</dbReference>
<dbReference type="Gene3D" id="1.20.1600.10">
    <property type="entry name" value="Outer membrane efflux proteins (OEP)"/>
    <property type="match status" value="1"/>
</dbReference>
<comment type="similarity">
    <text evidence="1 2">Belongs to the outer membrane factor (OMF) (TC 1.B.17) family.</text>
</comment>